<reference evidence="2" key="1">
    <citation type="submission" date="2023-03" db="EMBL/GenBank/DDBJ databases">
        <title>Massive genome expansion in bonnet fungi (Mycena s.s.) driven by repeated elements and novel gene families across ecological guilds.</title>
        <authorList>
            <consortium name="Lawrence Berkeley National Laboratory"/>
            <person name="Harder C.B."/>
            <person name="Miyauchi S."/>
            <person name="Viragh M."/>
            <person name="Kuo A."/>
            <person name="Thoen E."/>
            <person name="Andreopoulos B."/>
            <person name="Lu D."/>
            <person name="Skrede I."/>
            <person name="Drula E."/>
            <person name="Henrissat B."/>
            <person name="Morin E."/>
            <person name="Kohler A."/>
            <person name="Barry K."/>
            <person name="LaButti K."/>
            <person name="Morin E."/>
            <person name="Salamov A."/>
            <person name="Lipzen A."/>
            <person name="Mereny Z."/>
            <person name="Hegedus B."/>
            <person name="Baldrian P."/>
            <person name="Stursova M."/>
            <person name="Weitz H."/>
            <person name="Taylor A."/>
            <person name="Grigoriev I.V."/>
            <person name="Nagy L.G."/>
            <person name="Martin F."/>
            <person name="Kauserud H."/>
        </authorList>
    </citation>
    <scope>NUCLEOTIDE SEQUENCE</scope>
    <source>
        <strain evidence="2">CBHHK002</strain>
    </source>
</reference>
<accession>A0AAD7EIV0</accession>
<keyword evidence="1" id="KW-0812">Transmembrane</keyword>
<keyword evidence="1" id="KW-0472">Membrane</keyword>
<protein>
    <submittedName>
        <fullName evidence="2">Uncharacterized protein</fullName>
    </submittedName>
</protein>
<comment type="caution">
    <text evidence="2">The sequence shown here is derived from an EMBL/GenBank/DDBJ whole genome shotgun (WGS) entry which is preliminary data.</text>
</comment>
<evidence type="ECO:0000313" key="3">
    <source>
        <dbReference type="Proteomes" id="UP001218218"/>
    </source>
</evidence>
<dbReference type="EMBL" id="JARIHO010000038">
    <property type="protein sequence ID" value="KAJ7328907.1"/>
    <property type="molecule type" value="Genomic_DNA"/>
</dbReference>
<feature type="transmembrane region" description="Helical" evidence="1">
    <location>
        <begin position="81"/>
        <end position="101"/>
    </location>
</feature>
<keyword evidence="3" id="KW-1185">Reference proteome</keyword>
<sequence length="254" mass="29001">MKAWPVPYRFNGHKTDLKAQRGTEASLRQRLRLNSNKYQDFIIIKFSQVVRKVTVKYAGQQTQDRGNVNASSFISQVELNFKLQVFWVLTLSLVWFAYFVCHIRGIELYIYSLLLSECVGIYVDYELEGRAAFCRQRRSEVPKGHISRKKFCGRVRFSRCRLLANVLASRVRVFAIGPNLVEVRSPKPFFEPQSQFGRVEIGPPRRGDLNRTREVTIPAPEGNPSGTLHKVPLEMPMSGLALPKLALESRPSSG</sequence>
<gene>
    <name evidence="2" type="ORF">DFH08DRAFT_940524</name>
</gene>
<keyword evidence="1" id="KW-1133">Transmembrane helix</keyword>
<organism evidence="2 3">
    <name type="scientific">Mycena albidolilacea</name>
    <dbReference type="NCBI Taxonomy" id="1033008"/>
    <lineage>
        <taxon>Eukaryota</taxon>
        <taxon>Fungi</taxon>
        <taxon>Dikarya</taxon>
        <taxon>Basidiomycota</taxon>
        <taxon>Agaricomycotina</taxon>
        <taxon>Agaricomycetes</taxon>
        <taxon>Agaricomycetidae</taxon>
        <taxon>Agaricales</taxon>
        <taxon>Marasmiineae</taxon>
        <taxon>Mycenaceae</taxon>
        <taxon>Mycena</taxon>
    </lineage>
</organism>
<evidence type="ECO:0000313" key="2">
    <source>
        <dbReference type="EMBL" id="KAJ7328907.1"/>
    </source>
</evidence>
<proteinExistence type="predicted"/>
<evidence type="ECO:0000256" key="1">
    <source>
        <dbReference type="SAM" id="Phobius"/>
    </source>
</evidence>
<dbReference type="AlphaFoldDB" id="A0AAD7EIV0"/>
<dbReference type="Proteomes" id="UP001218218">
    <property type="component" value="Unassembled WGS sequence"/>
</dbReference>
<name>A0AAD7EIV0_9AGAR</name>